<reference evidence="2 3" key="1">
    <citation type="submission" date="2014-04" db="EMBL/GenBank/DDBJ databases">
        <authorList>
            <consortium name="DOE Joint Genome Institute"/>
            <person name="Kuo A."/>
            <person name="Kohler A."/>
            <person name="Nagy L.G."/>
            <person name="Floudas D."/>
            <person name="Copeland A."/>
            <person name="Barry K.W."/>
            <person name="Cichocki N."/>
            <person name="Veneault-Fourrey C."/>
            <person name="LaButti K."/>
            <person name="Lindquist E.A."/>
            <person name="Lipzen A."/>
            <person name="Lundell T."/>
            <person name="Morin E."/>
            <person name="Murat C."/>
            <person name="Sun H."/>
            <person name="Tunlid A."/>
            <person name="Henrissat B."/>
            <person name="Grigoriev I.V."/>
            <person name="Hibbett D.S."/>
            <person name="Martin F."/>
            <person name="Nordberg H.P."/>
            <person name="Cantor M.N."/>
            <person name="Hua S.X."/>
        </authorList>
    </citation>
    <scope>NUCLEOTIDE SEQUENCE [LARGE SCALE GENOMIC DNA]</scope>
    <source>
        <strain evidence="2 3">LaAM-08-1</strain>
    </source>
</reference>
<name>A0A0C9YA68_9AGAR</name>
<evidence type="ECO:0000313" key="3">
    <source>
        <dbReference type="Proteomes" id="UP000054477"/>
    </source>
</evidence>
<organism evidence="2 3">
    <name type="scientific">Laccaria amethystina LaAM-08-1</name>
    <dbReference type="NCBI Taxonomy" id="1095629"/>
    <lineage>
        <taxon>Eukaryota</taxon>
        <taxon>Fungi</taxon>
        <taxon>Dikarya</taxon>
        <taxon>Basidiomycota</taxon>
        <taxon>Agaricomycotina</taxon>
        <taxon>Agaricomycetes</taxon>
        <taxon>Agaricomycetidae</taxon>
        <taxon>Agaricales</taxon>
        <taxon>Agaricineae</taxon>
        <taxon>Hydnangiaceae</taxon>
        <taxon>Laccaria</taxon>
    </lineage>
</organism>
<feature type="signal peptide" evidence="1">
    <location>
        <begin position="1"/>
        <end position="19"/>
    </location>
</feature>
<reference evidence="3" key="2">
    <citation type="submission" date="2015-01" db="EMBL/GenBank/DDBJ databases">
        <title>Evolutionary Origins and Diversification of the Mycorrhizal Mutualists.</title>
        <authorList>
            <consortium name="DOE Joint Genome Institute"/>
            <consortium name="Mycorrhizal Genomics Consortium"/>
            <person name="Kohler A."/>
            <person name="Kuo A."/>
            <person name="Nagy L.G."/>
            <person name="Floudas D."/>
            <person name="Copeland A."/>
            <person name="Barry K.W."/>
            <person name="Cichocki N."/>
            <person name="Veneault-Fourrey C."/>
            <person name="LaButti K."/>
            <person name="Lindquist E.A."/>
            <person name="Lipzen A."/>
            <person name="Lundell T."/>
            <person name="Morin E."/>
            <person name="Murat C."/>
            <person name="Riley R."/>
            <person name="Ohm R."/>
            <person name="Sun H."/>
            <person name="Tunlid A."/>
            <person name="Henrissat B."/>
            <person name="Grigoriev I.V."/>
            <person name="Hibbett D.S."/>
            <person name="Martin F."/>
        </authorList>
    </citation>
    <scope>NUCLEOTIDE SEQUENCE [LARGE SCALE GENOMIC DNA]</scope>
    <source>
        <strain evidence="3">LaAM-08-1</strain>
    </source>
</reference>
<dbReference type="AlphaFoldDB" id="A0A0C9YA68"/>
<accession>A0A0C9YA68</accession>
<keyword evidence="3" id="KW-1185">Reference proteome</keyword>
<evidence type="ECO:0000256" key="1">
    <source>
        <dbReference type="SAM" id="SignalP"/>
    </source>
</evidence>
<dbReference type="Proteomes" id="UP000054477">
    <property type="component" value="Unassembled WGS sequence"/>
</dbReference>
<protein>
    <submittedName>
        <fullName evidence="2">Uncharacterized protein</fullName>
    </submittedName>
</protein>
<dbReference type="EMBL" id="KN838549">
    <property type="protein sequence ID" value="KIK07132.1"/>
    <property type="molecule type" value="Genomic_DNA"/>
</dbReference>
<dbReference type="HOGENOM" id="CLU_2498189_0_0_1"/>
<keyword evidence="1" id="KW-0732">Signal</keyword>
<evidence type="ECO:0000313" key="2">
    <source>
        <dbReference type="EMBL" id="KIK07132.1"/>
    </source>
</evidence>
<gene>
    <name evidence="2" type="ORF">K443DRAFT_2613</name>
</gene>
<feature type="chain" id="PRO_5002206644" evidence="1">
    <location>
        <begin position="20"/>
        <end position="86"/>
    </location>
</feature>
<proteinExistence type="predicted"/>
<sequence length="86" mass="9123">MSSIGNFIALLALCNLATACIISCKVSDGIVVLTVWVVSEGNLLPLELISSIICHNDEGPLGGDTTQDICTNNHLIELEKLGVKQE</sequence>